<dbReference type="Proteomes" id="UP000023795">
    <property type="component" value="Unassembled WGS sequence"/>
</dbReference>
<evidence type="ECO:0000256" key="2">
    <source>
        <dbReference type="ARBA" id="ARBA00022617"/>
    </source>
</evidence>
<accession>L2FA57</accession>
<evidence type="ECO:0000313" key="9">
    <source>
        <dbReference type="Proteomes" id="UP000023795"/>
    </source>
</evidence>
<dbReference type="SUPFAM" id="SSF46626">
    <property type="entry name" value="Cytochrome c"/>
    <property type="match status" value="1"/>
</dbReference>
<dbReference type="InterPro" id="IPR036909">
    <property type="entry name" value="Cyt_c-like_dom_sf"/>
</dbReference>
<proteinExistence type="predicted"/>
<dbReference type="Pfam" id="PF00034">
    <property type="entry name" value="Cytochrom_C"/>
    <property type="match status" value="1"/>
</dbReference>
<dbReference type="InterPro" id="IPR002327">
    <property type="entry name" value="Cyt_c_1A/1B"/>
</dbReference>
<comment type="caution">
    <text evidence="8">The sequence shown here is derived from an EMBL/GenBank/DDBJ whole genome shotgun (WGS) entry which is preliminary data.</text>
</comment>
<dbReference type="InterPro" id="IPR009056">
    <property type="entry name" value="Cyt_c-like_dom"/>
</dbReference>
<evidence type="ECO:0000256" key="3">
    <source>
        <dbReference type="ARBA" id="ARBA00022723"/>
    </source>
</evidence>
<keyword evidence="4" id="KW-0249">Electron transport</keyword>
<evidence type="ECO:0000256" key="5">
    <source>
        <dbReference type="ARBA" id="ARBA00023004"/>
    </source>
</evidence>
<dbReference type="STRING" id="1230338.MOMA_04450"/>
<keyword evidence="9" id="KW-1185">Reference proteome</keyword>
<keyword evidence="5 6" id="KW-0408">Iron</keyword>
<dbReference type="RefSeq" id="WP_009767444.1">
    <property type="nucleotide sequence ID" value="NZ_ANIN01000001.1"/>
</dbReference>
<dbReference type="PANTHER" id="PTHR11961">
    <property type="entry name" value="CYTOCHROME C"/>
    <property type="match status" value="1"/>
</dbReference>
<dbReference type="GO" id="GO:0046872">
    <property type="term" value="F:metal ion binding"/>
    <property type="evidence" value="ECO:0007669"/>
    <property type="project" value="UniProtKB-KW"/>
</dbReference>
<dbReference type="Gene3D" id="1.10.760.10">
    <property type="entry name" value="Cytochrome c-like domain"/>
    <property type="match status" value="1"/>
</dbReference>
<keyword evidence="3 6" id="KW-0479">Metal-binding</keyword>
<dbReference type="GO" id="GO:0009055">
    <property type="term" value="F:electron transfer activity"/>
    <property type="evidence" value="ECO:0007669"/>
    <property type="project" value="InterPro"/>
</dbReference>
<dbReference type="PATRIC" id="fig|1230338.3.peg.966"/>
<feature type="domain" description="Cytochrome c" evidence="7">
    <location>
        <begin position="49"/>
        <end position="149"/>
    </location>
</feature>
<dbReference type="GO" id="GO:0020037">
    <property type="term" value="F:heme binding"/>
    <property type="evidence" value="ECO:0007669"/>
    <property type="project" value="InterPro"/>
</dbReference>
<dbReference type="OrthoDB" id="9805828at2"/>
<keyword evidence="1" id="KW-0813">Transport</keyword>
<sequence>MTTTLVVRFNKQTVLAVISGLVMLFGLAACQKEPPTTRPPVALPVYDQGDAVLGKVAYEKQCKQCHSLQVGSNNKGPQLLRIYGANVGLLNEYQYTDALKNSQIVWTAESLDRYIANPKQAVNGTRMRSEPIADAKMRQDIIAYLSTLK</sequence>
<evidence type="ECO:0000313" key="8">
    <source>
        <dbReference type="EMBL" id="ELA09626.1"/>
    </source>
</evidence>
<protein>
    <submittedName>
        <fullName evidence="8">Class I cytochrome c</fullName>
    </submittedName>
</protein>
<gene>
    <name evidence="8" type="ORF">MOMA_04450</name>
</gene>
<dbReference type="EMBL" id="ANIN01000001">
    <property type="protein sequence ID" value="ELA09626.1"/>
    <property type="molecule type" value="Genomic_DNA"/>
</dbReference>
<evidence type="ECO:0000256" key="6">
    <source>
        <dbReference type="PROSITE-ProRule" id="PRU00433"/>
    </source>
</evidence>
<organism evidence="8 9">
    <name type="scientific">Moraxella macacae 0408225</name>
    <dbReference type="NCBI Taxonomy" id="1230338"/>
    <lineage>
        <taxon>Bacteria</taxon>
        <taxon>Pseudomonadati</taxon>
        <taxon>Pseudomonadota</taxon>
        <taxon>Gammaproteobacteria</taxon>
        <taxon>Moraxellales</taxon>
        <taxon>Moraxellaceae</taxon>
        <taxon>Moraxella</taxon>
    </lineage>
</organism>
<keyword evidence="2 6" id="KW-0349">Heme</keyword>
<dbReference type="PRINTS" id="PR00604">
    <property type="entry name" value="CYTCHRMECIAB"/>
</dbReference>
<dbReference type="PROSITE" id="PS51007">
    <property type="entry name" value="CYTC"/>
    <property type="match status" value="1"/>
</dbReference>
<evidence type="ECO:0000256" key="4">
    <source>
        <dbReference type="ARBA" id="ARBA00022982"/>
    </source>
</evidence>
<dbReference type="AlphaFoldDB" id="L2FA57"/>
<name>L2FA57_9GAMM</name>
<reference evidence="8 9" key="1">
    <citation type="journal article" date="2013" name="Genome Announc.">
        <title>Genome Sequence of Moraxella macacae 0408225, a Novel Bacterial Species Isolated from a Cynomolgus Macaque with Epistaxis.</title>
        <authorList>
            <person name="Ladner J.T."/>
            <person name="Whitehouse C.A."/>
            <person name="Koroleva G.I."/>
            <person name="Palacios G.F."/>
        </authorList>
    </citation>
    <scope>NUCLEOTIDE SEQUENCE [LARGE SCALE GENOMIC DNA]</scope>
    <source>
        <strain evidence="8 9">0408225</strain>
    </source>
</reference>
<evidence type="ECO:0000256" key="1">
    <source>
        <dbReference type="ARBA" id="ARBA00022448"/>
    </source>
</evidence>
<evidence type="ECO:0000259" key="7">
    <source>
        <dbReference type="PROSITE" id="PS51007"/>
    </source>
</evidence>
<dbReference type="eggNOG" id="COG3474">
    <property type="taxonomic scope" value="Bacteria"/>
</dbReference>